<comment type="caution">
    <text evidence="6">The sequence shown here is derived from an EMBL/GenBank/DDBJ whole genome shotgun (WGS) entry which is preliminary data.</text>
</comment>
<keyword evidence="1 3" id="KW-0560">Oxidoreductase</keyword>
<sequence>MKILIIQSNVHDTRIMMEYKPEYISKIREIVPSAEIVVVEEILEEVNKNFPDTDILICGYFDRPDLVDFSIAKKLKWVHVESAGAQDISAALRHTDIIVTNSSGVHPIPIAEHVFGLLLMFTRKLNNAYKRQLEKQKWEKSYTLFPVEELSGKTMGIVGYGRIGKRIAEVAKSFGMKVIAIKHETQKEDIHADQFYKSEDLDILLAESDVLVNALPLTPETKGLFNLDKFKLMKRSAYFVNIGRGKTVIEKDLIQALKEEIIRGAGLDVFEEEPLLPSSPLWNLENVIITPHFAGWTPRYAERVIDIFCQNLEAYMKNEKMPNFVDKQRGY</sequence>
<accession>A0A0G0Q751</accession>
<organism evidence="6 7">
    <name type="scientific">Candidatus Gottesmanbacteria bacterium GW2011_GWC2_39_8</name>
    <dbReference type="NCBI Taxonomy" id="1618450"/>
    <lineage>
        <taxon>Bacteria</taxon>
        <taxon>Candidatus Gottesmaniibacteriota</taxon>
    </lineage>
</organism>
<dbReference type="PANTHER" id="PTHR43333">
    <property type="entry name" value="2-HACID_DH_C DOMAIN-CONTAINING PROTEIN"/>
    <property type="match status" value="1"/>
</dbReference>
<evidence type="ECO:0000259" key="4">
    <source>
        <dbReference type="Pfam" id="PF00389"/>
    </source>
</evidence>
<proteinExistence type="inferred from homology"/>
<dbReference type="Pfam" id="PF00389">
    <property type="entry name" value="2-Hacid_dh"/>
    <property type="match status" value="1"/>
</dbReference>
<dbReference type="Gene3D" id="3.40.50.720">
    <property type="entry name" value="NAD(P)-binding Rossmann-like Domain"/>
    <property type="match status" value="2"/>
</dbReference>
<evidence type="ECO:0000256" key="3">
    <source>
        <dbReference type="RuleBase" id="RU003719"/>
    </source>
</evidence>
<gene>
    <name evidence="6" type="ORF">UT63_C0023G0004</name>
</gene>
<dbReference type="AlphaFoldDB" id="A0A0G0Q751"/>
<evidence type="ECO:0000256" key="1">
    <source>
        <dbReference type="ARBA" id="ARBA00023002"/>
    </source>
</evidence>
<dbReference type="PATRIC" id="fig|1618450.3.peg.593"/>
<dbReference type="InterPro" id="IPR006140">
    <property type="entry name" value="D-isomer_DH_NAD-bd"/>
</dbReference>
<protein>
    <recommendedName>
        <fullName evidence="8">D-isomer specific 2-hydroxyacid dehydrogenase NAD-binding protein</fullName>
    </recommendedName>
</protein>
<dbReference type="EMBL" id="LBXN01000023">
    <property type="protein sequence ID" value="KKR33141.1"/>
    <property type="molecule type" value="Genomic_DNA"/>
</dbReference>
<dbReference type="SUPFAM" id="SSF51735">
    <property type="entry name" value="NAD(P)-binding Rossmann-fold domains"/>
    <property type="match status" value="1"/>
</dbReference>
<dbReference type="InterPro" id="IPR006139">
    <property type="entry name" value="D-isomer_2_OHA_DH_cat_dom"/>
</dbReference>
<comment type="similarity">
    <text evidence="3">Belongs to the D-isomer specific 2-hydroxyacid dehydrogenase family.</text>
</comment>
<evidence type="ECO:0000256" key="2">
    <source>
        <dbReference type="ARBA" id="ARBA00023027"/>
    </source>
</evidence>
<dbReference type="PANTHER" id="PTHR43333:SF1">
    <property type="entry name" value="D-ISOMER SPECIFIC 2-HYDROXYACID DEHYDROGENASE NAD-BINDING DOMAIN-CONTAINING PROTEIN"/>
    <property type="match status" value="1"/>
</dbReference>
<reference evidence="6 7" key="1">
    <citation type="journal article" date="2015" name="Nature">
        <title>rRNA introns, odd ribosomes, and small enigmatic genomes across a large radiation of phyla.</title>
        <authorList>
            <person name="Brown C.T."/>
            <person name="Hug L.A."/>
            <person name="Thomas B.C."/>
            <person name="Sharon I."/>
            <person name="Castelle C.J."/>
            <person name="Singh A."/>
            <person name="Wilkins M.J."/>
            <person name="Williams K.H."/>
            <person name="Banfield J.F."/>
        </authorList>
    </citation>
    <scope>NUCLEOTIDE SEQUENCE [LARGE SCALE GENOMIC DNA]</scope>
</reference>
<dbReference type="Pfam" id="PF02826">
    <property type="entry name" value="2-Hacid_dh_C"/>
    <property type="match status" value="1"/>
</dbReference>
<evidence type="ECO:0008006" key="8">
    <source>
        <dbReference type="Google" id="ProtNLM"/>
    </source>
</evidence>
<evidence type="ECO:0000259" key="5">
    <source>
        <dbReference type="Pfam" id="PF02826"/>
    </source>
</evidence>
<dbReference type="SUPFAM" id="SSF52283">
    <property type="entry name" value="Formate/glycerate dehydrogenase catalytic domain-like"/>
    <property type="match status" value="1"/>
</dbReference>
<dbReference type="GO" id="GO:0016616">
    <property type="term" value="F:oxidoreductase activity, acting on the CH-OH group of donors, NAD or NADP as acceptor"/>
    <property type="evidence" value="ECO:0007669"/>
    <property type="project" value="InterPro"/>
</dbReference>
<dbReference type="Proteomes" id="UP000034539">
    <property type="component" value="Unassembled WGS sequence"/>
</dbReference>
<dbReference type="InterPro" id="IPR036291">
    <property type="entry name" value="NAD(P)-bd_dom_sf"/>
</dbReference>
<feature type="domain" description="D-isomer specific 2-hydroxyacid dehydrogenase catalytic" evidence="4">
    <location>
        <begin position="25"/>
        <end position="325"/>
    </location>
</feature>
<name>A0A0G0Q751_9BACT</name>
<evidence type="ECO:0000313" key="6">
    <source>
        <dbReference type="EMBL" id="KKR33141.1"/>
    </source>
</evidence>
<keyword evidence="2" id="KW-0520">NAD</keyword>
<dbReference type="GO" id="GO:0051287">
    <property type="term" value="F:NAD binding"/>
    <property type="evidence" value="ECO:0007669"/>
    <property type="project" value="InterPro"/>
</dbReference>
<dbReference type="FunFam" id="3.40.50.720:FF:000363">
    <property type="entry name" value="D-isomer specific 2-hydroxyacid dehydrogenase"/>
    <property type="match status" value="1"/>
</dbReference>
<evidence type="ECO:0000313" key="7">
    <source>
        <dbReference type="Proteomes" id="UP000034539"/>
    </source>
</evidence>
<dbReference type="CDD" id="cd05300">
    <property type="entry name" value="2-Hacid_dh_1"/>
    <property type="match status" value="1"/>
</dbReference>
<feature type="domain" description="D-isomer specific 2-hydroxyacid dehydrogenase NAD-binding" evidence="5">
    <location>
        <begin position="115"/>
        <end position="294"/>
    </location>
</feature>